<dbReference type="Proteomes" id="UP000759537">
    <property type="component" value="Unassembled WGS sequence"/>
</dbReference>
<dbReference type="EMBL" id="WHVB01000021">
    <property type="protein sequence ID" value="KAF8472197.1"/>
    <property type="molecule type" value="Genomic_DNA"/>
</dbReference>
<keyword evidence="3" id="KW-1185">Reference proteome</keyword>
<evidence type="ECO:0008006" key="4">
    <source>
        <dbReference type="Google" id="ProtNLM"/>
    </source>
</evidence>
<evidence type="ECO:0000313" key="2">
    <source>
        <dbReference type="EMBL" id="KAF8472197.1"/>
    </source>
</evidence>
<proteinExistence type="predicted"/>
<evidence type="ECO:0000313" key="3">
    <source>
        <dbReference type="Proteomes" id="UP000759537"/>
    </source>
</evidence>
<reference evidence="2" key="1">
    <citation type="submission" date="2019-10" db="EMBL/GenBank/DDBJ databases">
        <authorList>
            <consortium name="DOE Joint Genome Institute"/>
            <person name="Kuo A."/>
            <person name="Miyauchi S."/>
            <person name="Kiss E."/>
            <person name="Drula E."/>
            <person name="Kohler A."/>
            <person name="Sanchez-Garcia M."/>
            <person name="Andreopoulos B."/>
            <person name="Barry K.W."/>
            <person name="Bonito G."/>
            <person name="Buee M."/>
            <person name="Carver A."/>
            <person name="Chen C."/>
            <person name="Cichocki N."/>
            <person name="Clum A."/>
            <person name="Culley D."/>
            <person name="Crous P.W."/>
            <person name="Fauchery L."/>
            <person name="Girlanda M."/>
            <person name="Hayes R."/>
            <person name="Keri Z."/>
            <person name="LaButti K."/>
            <person name="Lipzen A."/>
            <person name="Lombard V."/>
            <person name="Magnuson J."/>
            <person name="Maillard F."/>
            <person name="Morin E."/>
            <person name="Murat C."/>
            <person name="Nolan M."/>
            <person name="Ohm R."/>
            <person name="Pangilinan J."/>
            <person name="Pereira M."/>
            <person name="Perotto S."/>
            <person name="Peter M."/>
            <person name="Riley R."/>
            <person name="Sitrit Y."/>
            <person name="Stielow B."/>
            <person name="Szollosi G."/>
            <person name="Zifcakova L."/>
            <person name="Stursova M."/>
            <person name="Spatafora J.W."/>
            <person name="Tedersoo L."/>
            <person name="Vaario L.-M."/>
            <person name="Yamada A."/>
            <person name="Yan M."/>
            <person name="Wang P."/>
            <person name="Xu J."/>
            <person name="Bruns T."/>
            <person name="Baldrian P."/>
            <person name="Vilgalys R."/>
            <person name="Henrissat B."/>
            <person name="Grigoriev I.V."/>
            <person name="Hibbett D."/>
            <person name="Nagy L.G."/>
            <person name="Martin F.M."/>
        </authorList>
    </citation>
    <scope>NUCLEOTIDE SEQUENCE</scope>
    <source>
        <strain evidence="2">Prilba</strain>
    </source>
</reference>
<accession>A0A9P5JYN7</accession>
<sequence>MHHLGVILWRLLSCVLKIDLGDDDEGGRRLIEVRVWRFGLEYGRGSEGGRIEGSASAVEVRRPTAIAVARCNLAPTIAGTIELRPFVCVVFACLRLQEENGSLSDIPPPPCARTVRHTLGATILAKFEANNRCLHNANEPPGIGFSKLRKSSSSSIPLVFVVAVSKRPGTYPSLQLVYIRVGTWLVSSTRGLEENAKAESSGRFCR</sequence>
<comment type="caution">
    <text evidence="2">The sequence shown here is derived from an EMBL/GenBank/DDBJ whole genome shotgun (WGS) entry which is preliminary data.</text>
</comment>
<protein>
    <recommendedName>
        <fullName evidence="4">Secreted protein</fullName>
    </recommendedName>
</protein>
<dbReference type="AlphaFoldDB" id="A0A9P5JYN7"/>
<reference evidence="2" key="2">
    <citation type="journal article" date="2020" name="Nat. Commun.">
        <title>Large-scale genome sequencing of mycorrhizal fungi provides insights into the early evolution of symbiotic traits.</title>
        <authorList>
            <person name="Miyauchi S."/>
            <person name="Kiss E."/>
            <person name="Kuo A."/>
            <person name="Drula E."/>
            <person name="Kohler A."/>
            <person name="Sanchez-Garcia M."/>
            <person name="Morin E."/>
            <person name="Andreopoulos B."/>
            <person name="Barry K.W."/>
            <person name="Bonito G."/>
            <person name="Buee M."/>
            <person name="Carver A."/>
            <person name="Chen C."/>
            <person name="Cichocki N."/>
            <person name="Clum A."/>
            <person name="Culley D."/>
            <person name="Crous P.W."/>
            <person name="Fauchery L."/>
            <person name="Girlanda M."/>
            <person name="Hayes R.D."/>
            <person name="Keri Z."/>
            <person name="LaButti K."/>
            <person name="Lipzen A."/>
            <person name="Lombard V."/>
            <person name="Magnuson J."/>
            <person name="Maillard F."/>
            <person name="Murat C."/>
            <person name="Nolan M."/>
            <person name="Ohm R.A."/>
            <person name="Pangilinan J."/>
            <person name="Pereira M.F."/>
            <person name="Perotto S."/>
            <person name="Peter M."/>
            <person name="Pfister S."/>
            <person name="Riley R."/>
            <person name="Sitrit Y."/>
            <person name="Stielow J.B."/>
            <person name="Szollosi G."/>
            <person name="Zifcakova L."/>
            <person name="Stursova M."/>
            <person name="Spatafora J.W."/>
            <person name="Tedersoo L."/>
            <person name="Vaario L.M."/>
            <person name="Yamada A."/>
            <person name="Yan M."/>
            <person name="Wang P."/>
            <person name="Xu J."/>
            <person name="Bruns T."/>
            <person name="Baldrian P."/>
            <person name="Vilgalys R."/>
            <person name="Dunand C."/>
            <person name="Henrissat B."/>
            <person name="Grigoriev I.V."/>
            <person name="Hibbett D."/>
            <person name="Nagy L.G."/>
            <person name="Martin F.M."/>
        </authorList>
    </citation>
    <scope>NUCLEOTIDE SEQUENCE</scope>
    <source>
        <strain evidence="2">Prilba</strain>
    </source>
</reference>
<feature type="signal peptide" evidence="1">
    <location>
        <begin position="1"/>
        <end position="17"/>
    </location>
</feature>
<evidence type="ECO:0000256" key="1">
    <source>
        <dbReference type="SAM" id="SignalP"/>
    </source>
</evidence>
<name>A0A9P5JYN7_9AGAM</name>
<gene>
    <name evidence="2" type="ORF">DFH94DRAFT_767159</name>
</gene>
<keyword evidence="1" id="KW-0732">Signal</keyword>
<feature type="chain" id="PRO_5040442976" description="Secreted protein" evidence="1">
    <location>
        <begin position="18"/>
        <end position="206"/>
    </location>
</feature>
<organism evidence="2 3">
    <name type="scientific">Russula ochroleuca</name>
    <dbReference type="NCBI Taxonomy" id="152965"/>
    <lineage>
        <taxon>Eukaryota</taxon>
        <taxon>Fungi</taxon>
        <taxon>Dikarya</taxon>
        <taxon>Basidiomycota</taxon>
        <taxon>Agaricomycotina</taxon>
        <taxon>Agaricomycetes</taxon>
        <taxon>Russulales</taxon>
        <taxon>Russulaceae</taxon>
        <taxon>Russula</taxon>
    </lineage>
</organism>